<dbReference type="Gene3D" id="1.20.1730.10">
    <property type="entry name" value="Sodium/glucose cotransporter"/>
    <property type="match status" value="1"/>
</dbReference>
<feature type="transmembrane region" description="Helical" evidence="13">
    <location>
        <begin position="424"/>
        <end position="449"/>
    </location>
</feature>
<evidence type="ECO:0000313" key="15">
    <source>
        <dbReference type="Proteomes" id="UP001596328"/>
    </source>
</evidence>
<keyword evidence="8" id="KW-0915">Sodium</keyword>
<keyword evidence="10 13" id="KW-0472">Membrane</keyword>
<evidence type="ECO:0000256" key="13">
    <source>
        <dbReference type="SAM" id="Phobius"/>
    </source>
</evidence>
<evidence type="ECO:0000256" key="12">
    <source>
        <dbReference type="RuleBase" id="RU362091"/>
    </source>
</evidence>
<dbReference type="EMBL" id="JBHSWU010000006">
    <property type="protein sequence ID" value="MFC6723162.1"/>
    <property type="molecule type" value="Genomic_DNA"/>
</dbReference>
<dbReference type="Proteomes" id="UP001596328">
    <property type="component" value="Unassembled WGS sequence"/>
</dbReference>
<keyword evidence="3" id="KW-0813">Transport</keyword>
<dbReference type="PANTHER" id="PTHR48086:SF3">
    <property type="entry name" value="SODIUM_PROLINE SYMPORTER"/>
    <property type="match status" value="1"/>
</dbReference>
<sequence>MSILTPTSGFILLGLFGIAAVVMALSLTRNTDGNVEDLLVARGSSPVPIIVVSLIATWLWSTTLMGAAEGGVGFGVSAAWVYPFTVPFSVVILGPVLSKIRRNFPEVSSFPEYIRYRFSSYGDSVHKLFTGIGIVQSFFWAVIQIIGAGFVLNVIFGIPNWQGSILTGLIITSYITLGGLRASIFTDFIQMLAIGVILAVIVPWTVIAAGGPATVYEGLAAADLPSAHHLVTDTAIFGFLLVSFPGVISYALINQNVWQRVIASEEVGSERYVLGMSGLLWVAIPAAASLVGLVGLSIGYTGNPATVMPGVIEAILPAWGAVLFGIVVLGAIFSTADSCLNSLSTILISDVYKPYFGSEEEIRTDSSLVFKTKIVMAIIGVIMSLMGTMQVSLLFFSLAVTALIMPVTWPMAMSALHPNFNLKWGAYAVFIGVPASFVFAFLPVAGIWNAPFDPWMGYLIPNAITIGLPIIGTMLYPDTEFNFGQMESMINAETAQYAGGDD</sequence>
<dbReference type="PANTHER" id="PTHR48086">
    <property type="entry name" value="SODIUM/PROLINE SYMPORTER-RELATED"/>
    <property type="match status" value="1"/>
</dbReference>
<feature type="transmembrane region" description="Helical" evidence="13">
    <location>
        <begin position="161"/>
        <end position="180"/>
    </location>
</feature>
<evidence type="ECO:0000256" key="2">
    <source>
        <dbReference type="ARBA" id="ARBA00006434"/>
    </source>
</evidence>
<keyword evidence="9" id="KW-0406">Ion transport</keyword>
<dbReference type="GO" id="GO:0015293">
    <property type="term" value="F:symporter activity"/>
    <property type="evidence" value="ECO:0007669"/>
    <property type="project" value="UniProtKB-KW"/>
</dbReference>
<evidence type="ECO:0000256" key="7">
    <source>
        <dbReference type="ARBA" id="ARBA00022989"/>
    </source>
</evidence>
<evidence type="ECO:0000256" key="10">
    <source>
        <dbReference type="ARBA" id="ARBA00023136"/>
    </source>
</evidence>
<evidence type="ECO:0000256" key="1">
    <source>
        <dbReference type="ARBA" id="ARBA00004651"/>
    </source>
</evidence>
<keyword evidence="15" id="KW-1185">Reference proteome</keyword>
<evidence type="ECO:0000256" key="9">
    <source>
        <dbReference type="ARBA" id="ARBA00023065"/>
    </source>
</evidence>
<keyword evidence="11" id="KW-0739">Sodium transport</keyword>
<dbReference type="PROSITE" id="PS50283">
    <property type="entry name" value="NA_SOLUT_SYMP_3"/>
    <property type="match status" value="1"/>
</dbReference>
<comment type="similarity">
    <text evidence="2 12">Belongs to the sodium:solute symporter (SSF) (TC 2.A.21) family.</text>
</comment>
<evidence type="ECO:0000256" key="8">
    <source>
        <dbReference type="ARBA" id="ARBA00023053"/>
    </source>
</evidence>
<dbReference type="InterPro" id="IPR001734">
    <property type="entry name" value="Na/solute_symporter"/>
</dbReference>
<gene>
    <name evidence="14" type="ORF">ACFQE1_01895</name>
</gene>
<evidence type="ECO:0000256" key="6">
    <source>
        <dbReference type="ARBA" id="ARBA00022847"/>
    </source>
</evidence>
<evidence type="ECO:0000256" key="3">
    <source>
        <dbReference type="ARBA" id="ARBA00022448"/>
    </source>
</evidence>
<feature type="transmembrane region" description="Helical" evidence="13">
    <location>
        <begin position="455"/>
        <end position="476"/>
    </location>
</feature>
<feature type="transmembrane region" description="Helical" evidence="13">
    <location>
        <begin position="6"/>
        <end position="27"/>
    </location>
</feature>
<feature type="transmembrane region" description="Helical" evidence="13">
    <location>
        <begin position="393"/>
        <end position="412"/>
    </location>
</feature>
<feature type="transmembrane region" description="Helical" evidence="13">
    <location>
        <begin position="235"/>
        <end position="253"/>
    </location>
</feature>
<evidence type="ECO:0000313" key="14">
    <source>
        <dbReference type="EMBL" id="MFC6723162.1"/>
    </source>
</evidence>
<feature type="transmembrane region" description="Helical" evidence="13">
    <location>
        <begin position="318"/>
        <end position="348"/>
    </location>
</feature>
<comment type="caution">
    <text evidence="14">The sequence shown here is derived from an EMBL/GenBank/DDBJ whole genome shotgun (WGS) entry which is preliminary data.</text>
</comment>
<dbReference type="Pfam" id="PF00474">
    <property type="entry name" value="SSF"/>
    <property type="match status" value="1"/>
</dbReference>
<protein>
    <recommendedName>
        <fullName evidence="16">Na+/proline symporter</fullName>
    </recommendedName>
</protein>
<organism evidence="14 15">
    <name type="scientific">Halobium palmae</name>
    <dbReference type="NCBI Taxonomy" id="1776492"/>
    <lineage>
        <taxon>Archaea</taxon>
        <taxon>Methanobacteriati</taxon>
        <taxon>Methanobacteriota</taxon>
        <taxon>Stenosarchaea group</taxon>
        <taxon>Halobacteria</taxon>
        <taxon>Halobacteriales</taxon>
        <taxon>Haloferacaceae</taxon>
        <taxon>Halobium</taxon>
    </lineage>
</organism>
<evidence type="ECO:0008006" key="16">
    <source>
        <dbReference type="Google" id="ProtNLM"/>
    </source>
</evidence>
<keyword evidence="6" id="KW-0769">Symport</keyword>
<dbReference type="GO" id="GO:0006814">
    <property type="term" value="P:sodium ion transport"/>
    <property type="evidence" value="ECO:0007669"/>
    <property type="project" value="UniProtKB-KW"/>
</dbReference>
<keyword evidence="4" id="KW-1003">Cell membrane</keyword>
<evidence type="ECO:0000256" key="4">
    <source>
        <dbReference type="ARBA" id="ARBA00022475"/>
    </source>
</evidence>
<feature type="transmembrane region" description="Helical" evidence="13">
    <location>
        <begin position="80"/>
        <end position="98"/>
    </location>
</feature>
<accession>A0ABD5RVI6</accession>
<evidence type="ECO:0000256" key="5">
    <source>
        <dbReference type="ARBA" id="ARBA00022692"/>
    </source>
</evidence>
<dbReference type="AlphaFoldDB" id="A0ABD5RVI6"/>
<feature type="transmembrane region" description="Helical" evidence="13">
    <location>
        <begin position="192"/>
        <end position="215"/>
    </location>
</feature>
<reference evidence="14 15" key="1">
    <citation type="journal article" date="2019" name="Int. J. Syst. Evol. Microbiol.">
        <title>The Global Catalogue of Microorganisms (GCM) 10K type strain sequencing project: providing services to taxonomists for standard genome sequencing and annotation.</title>
        <authorList>
            <consortium name="The Broad Institute Genomics Platform"/>
            <consortium name="The Broad Institute Genome Sequencing Center for Infectious Disease"/>
            <person name="Wu L."/>
            <person name="Ma J."/>
        </authorList>
    </citation>
    <scope>NUCLEOTIDE SEQUENCE [LARGE SCALE GENOMIC DNA]</scope>
    <source>
        <strain evidence="14 15">NBRC 111368</strain>
    </source>
</reference>
<keyword evidence="7 13" id="KW-1133">Transmembrane helix</keyword>
<feature type="transmembrane region" description="Helical" evidence="13">
    <location>
        <begin position="39"/>
        <end position="60"/>
    </location>
</feature>
<name>A0ABD5RVI6_9EURY</name>
<evidence type="ECO:0000256" key="11">
    <source>
        <dbReference type="ARBA" id="ARBA00023201"/>
    </source>
</evidence>
<dbReference type="InterPro" id="IPR038377">
    <property type="entry name" value="Na/Glc_symporter_sf"/>
</dbReference>
<comment type="subcellular location">
    <subcellularLocation>
        <location evidence="1">Cell membrane</location>
        <topology evidence="1">Multi-pass membrane protein</topology>
    </subcellularLocation>
</comment>
<dbReference type="GO" id="GO:0005886">
    <property type="term" value="C:plasma membrane"/>
    <property type="evidence" value="ECO:0007669"/>
    <property type="project" value="UniProtKB-SubCell"/>
</dbReference>
<dbReference type="InterPro" id="IPR050277">
    <property type="entry name" value="Sodium:Solute_Symporter"/>
</dbReference>
<keyword evidence="5 13" id="KW-0812">Transmembrane</keyword>
<feature type="transmembrane region" description="Helical" evidence="13">
    <location>
        <begin position="273"/>
        <end position="298"/>
    </location>
</feature>
<proteinExistence type="inferred from homology"/>
<feature type="transmembrane region" description="Helical" evidence="13">
    <location>
        <begin position="128"/>
        <end position="155"/>
    </location>
</feature>